<evidence type="ECO:0000313" key="3">
    <source>
        <dbReference type="Proteomes" id="UP001530293"/>
    </source>
</evidence>
<dbReference type="AlphaFoldDB" id="A0ABD3M194"/>
<evidence type="ECO:0000313" key="2">
    <source>
        <dbReference type="EMBL" id="KAL3757367.1"/>
    </source>
</evidence>
<gene>
    <name evidence="2" type="ORF">ACHAWU_008528</name>
</gene>
<organism evidence="2 3">
    <name type="scientific">Discostella pseudostelligera</name>
    <dbReference type="NCBI Taxonomy" id="259834"/>
    <lineage>
        <taxon>Eukaryota</taxon>
        <taxon>Sar</taxon>
        <taxon>Stramenopiles</taxon>
        <taxon>Ochrophyta</taxon>
        <taxon>Bacillariophyta</taxon>
        <taxon>Coscinodiscophyceae</taxon>
        <taxon>Thalassiosirophycidae</taxon>
        <taxon>Stephanodiscales</taxon>
        <taxon>Stephanodiscaceae</taxon>
        <taxon>Discostella</taxon>
    </lineage>
</organism>
<feature type="compositionally biased region" description="Polar residues" evidence="1">
    <location>
        <begin position="36"/>
        <end position="47"/>
    </location>
</feature>
<reference evidence="2 3" key="1">
    <citation type="submission" date="2024-10" db="EMBL/GenBank/DDBJ databases">
        <title>Updated reference genomes for cyclostephanoid diatoms.</title>
        <authorList>
            <person name="Roberts W.R."/>
            <person name="Alverson A.J."/>
        </authorList>
    </citation>
    <scope>NUCLEOTIDE SEQUENCE [LARGE SCALE GENOMIC DNA]</scope>
    <source>
        <strain evidence="2 3">AJA232-27</strain>
    </source>
</reference>
<evidence type="ECO:0000256" key="1">
    <source>
        <dbReference type="SAM" id="MobiDB-lite"/>
    </source>
</evidence>
<feature type="region of interest" description="Disordered" evidence="1">
    <location>
        <begin position="18"/>
        <end position="164"/>
    </location>
</feature>
<proteinExistence type="predicted"/>
<feature type="compositionally biased region" description="Basic and acidic residues" evidence="1">
    <location>
        <begin position="138"/>
        <end position="155"/>
    </location>
</feature>
<feature type="compositionally biased region" description="Low complexity" evidence="1">
    <location>
        <begin position="103"/>
        <end position="115"/>
    </location>
</feature>
<comment type="caution">
    <text evidence="2">The sequence shown here is derived from an EMBL/GenBank/DDBJ whole genome shotgun (WGS) entry which is preliminary data.</text>
</comment>
<dbReference type="Proteomes" id="UP001530293">
    <property type="component" value="Unassembled WGS sequence"/>
</dbReference>
<sequence>MPTLSKVDDSKAAKKAALARAKQWRDERRGILPAATKTSNTTEQPSNEPTPPTVTATKTNARTTRRSSTVPAPADVPAPTTEAPTPKRKPAVSNARTTRSKKPAPSTEPATSETPTPKRKAVAKDTSEQNRKPPSSETRAETRAKAAESRARAREWSNQQKKGKGIKVEAVPDLVDTDVAEDVETLSECADTFKTANESTANAATTNIAPSNQWKREMSLLKSDMKNVLDRVQLISIENHELGFIQNDIRNISDRVQHMCDKYVDADESRAMDLD</sequence>
<keyword evidence="3" id="KW-1185">Reference proteome</keyword>
<name>A0ABD3M194_9STRA</name>
<feature type="compositionally biased region" description="Low complexity" evidence="1">
    <location>
        <begin position="53"/>
        <end position="84"/>
    </location>
</feature>
<accession>A0ABD3M194</accession>
<dbReference type="EMBL" id="JALLBG020000268">
    <property type="protein sequence ID" value="KAL3757367.1"/>
    <property type="molecule type" value="Genomic_DNA"/>
</dbReference>
<protein>
    <submittedName>
        <fullName evidence="2">Uncharacterized protein</fullName>
    </submittedName>
</protein>
<feature type="compositionally biased region" description="Basic and acidic residues" evidence="1">
    <location>
        <begin position="122"/>
        <end position="131"/>
    </location>
</feature>